<dbReference type="InterPro" id="IPR012677">
    <property type="entry name" value="Nucleotide-bd_a/b_plait_sf"/>
</dbReference>
<dbReference type="InterPro" id="IPR000504">
    <property type="entry name" value="RRM_dom"/>
</dbReference>
<gene>
    <name evidence="6" type="primary">LOC117651698</name>
</gene>
<dbReference type="PANTHER" id="PTHR48025:SF1">
    <property type="entry name" value="RRM DOMAIN-CONTAINING PROTEIN"/>
    <property type="match status" value="1"/>
</dbReference>
<feature type="region of interest" description="Disordered" evidence="3">
    <location>
        <begin position="433"/>
        <end position="524"/>
    </location>
</feature>
<evidence type="ECO:0000256" key="1">
    <source>
        <dbReference type="ARBA" id="ARBA00022884"/>
    </source>
</evidence>
<accession>A0A6P9A3S1</accession>
<dbReference type="PANTHER" id="PTHR48025">
    <property type="entry name" value="OS02G0815200 PROTEIN"/>
    <property type="match status" value="1"/>
</dbReference>
<dbReference type="InterPro" id="IPR050502">
    <property type="entry name" value="Euk_RNA-bind_prot"/>
</dbReference>
<dbReference type="CDD" id="cd12389">
    <property type="entry name" value="RRM2_RAVER"/>
    <property type="match status" value="1"/>
</dbReference>
<evidence type="ECO:0000256" key="3">
    <source>
        <dbReference type="SAM" id="MobiDB-lite"/>
    </source>
</evidence>
<evidence type="ECO:0000256" key="2">
    <source>
        <dbReference type="PROSITE-ProRule" id="PRU00176"/>
    </source>
</evidence>
<evidence type="ECO:0000259" key="4">
    <source>
        <dbReference type="PROSITE" id="PS50102"/>
    </source>
</evidence>
<dbReference type="KEGG" id="tpal:117651698"/>
<feature type="region of interest" description="Disordered" evidence="3">
    <location>
        <begin position="582"/>
        <end position="612"/>
    </location>
</feature>
<protein>
    <submittedName>
        <fullName evidence="6">Ribonucleoprotein PTB-binding 1-like</fullName>
    </submittedName>
</protein>
<dbReference type="CDD" id="cd12390">
    <property type="entry name" value="RRM3_RAVER"/>
    <property type="match status" value="1"/>
</dbReference>
<feature type="region of interest" description="Disordered" evidence="3">
    <location>
        <begin position="773"/>
        <end position="810"/>
    </location>
</feature>
<dbReference type="Gene3D" id="3.30.70.330">
    <property type="match status" value="3"/>
</dbReference>
<dbReference type="RefSeq" id="XP_034251854.1">
    <property type="nucleotide sequence ID" value="XM_034395963.1"/>
</dbReference>
<dbReference type="SUPFAM" id="SSF54928">
    <property type="entry name" value="RNA-binding domain, RBD"/>
    <property type="match status" value="2"/>
</dbReference>
<sequence>MAASSTESFGTGCFNGGLLKPAQDKFWATEVMATASTEGFWEDEPEEQVKKKVLELKTKFHMGRQLQIKHLPRDVTEEEIRELLSDFPVMSVQLQCGSGTGAGVARASLEDPEMLEEWDRDRLFLLRGQRVPVAPTPTDMLLCVARLPLHYTESQFMGLVRSYGEVRRCFLMISEKTGESKGYGFVEYVSKEMALHAKNILDRKVVDDLVLCCDWLDSNHVTLESLHSKCLFVDHLPKDFRDMGQFRKVFSAVVSPPYCQIALKNGCPQDWGLVEYSTAEDAEAAQATLNGYSLCGHPIRVSFYMPGVRAINLYLKLLNESNNKKSCGLLPDPTAPAVFQQLQTLAKQNPVFAQNLQNIIMTQIQSLQSEGKQRSPTPPGSQPAAPKQAKPTPTPPNGLIDSAQMQQLKNQLTNTHPMLMTNPQMLASLQSLLKQQQAQGQGQQGGQAGQPGQQGGNGQGQGGQGGPKVGDAALNGFGKHNHAKNGFLKPSQPQKVPLLPNPGAHGLSSPPLAPQPPVSVSAPVSVALSPTSDVSAWAHGQPHGQPHGHGGLMRLPRHHTASPPSGPAGGMPLMMGLEGNGMPNGMPNGMAFPPPAGDPLQMAGGPGDLQTTINSILNNQQNLRQLMATLSSAIQSNGPLAGPPPVAPAPPVPPPGAACFPFVGRPPPGAAPGPEAAWAGQASRSLMSSPIQNMQMQPKPMSFLDIKTGTPGPLFAQVPGTQWPAASGFMPSPVGMFSPYSGGLVPGLWSPTPSPSPTLNTMMTPVGHKRKYNHILPSPEPSPEGNYIGQHSQGLGGHYADSYFKRKKKN</sequence>
<organism evidence="6">
    <name type="scientific">Thrips palmi</name>
    <name type="common">Melon thrips</name>
    <dbReference type="NCBI Taxonomy" id="161013"/>
    <lineage>
        <taxon>Eukaryota</taxon>
        <taxon>Metazoa</taxon>
        <taxon>Ecdysozoa</taxon>
        <taxon>Arthropoda</taxon>
        <taxon>Hexapoda</taxon>
        <taxon>Insecta</taxon>
        <taxon>Pterygota</taxon>
        <taxon>Neoptera</taxon>
        <taxon>Paraneoptera</taxon>
        <taxon>Thysanoptera</taxon>
        <taxon>Terebrantia</taxon>
        <taxon>Thripoidea</taxon>
        <taxon>Thripidae</taxon>
        <taxon>Thrips</taxon>
    </lineage>
</organism>
<feature type="compositionally biased region" description="Low complexity" evidence="3">
    <location>
        <begin position="582"/>
        <end position="591"/>
    </location>
</feature>
<evidence type="ECO:0000313" key="6">
    <source>
        <dbReference type="RefSeq" id="XP_034251854.1"/>
    </source>
</evidence>
<feature type="compositionally biased region" description="Gly residues" evidence="3">
    <location>
        <begin position="442"/>
        <end position="468"/>
    </location>
</feature>
<dbReference type="InterPro" id="IPR035979">
    <property type="entry name" value="RBD_domain_sf"/>
</dbReference>
<dbReference type="Proteomes" id="UP000515158">
    <property type="component" value="Unplaced"/>
</dbReference>
<dbReference type="AlphaFoldDB" id="A0A6P9A3S1"/>
<dbReference type="SMART" id="SM00360">
    <property type="entry name" value="RRM"/>
    <property type="match status" value="3"/>
</dbReference>
<proteinExistence type="predicted"/>
<feature type="domain" description="RRM" evidence="4">
    <location>
        <begin position="229"/>
        <end position="306"/>
    </location>
</feature>
<dbReference type="GO" id="GO:0005634">
    <property type="term" value="C:nucleus"/>
    <property type="evidence" value="ECO:0007669"/>
    <property type="project" value="TreeGrafter"/>
</dbReference>
<name>A0A6P9A3S1_THRPL</name>
<keyword evidence="1 2" id="KW-0694">RNA-binding</keyword>
<dbReference type="GO" id="GO:0003729">
    <property type="term" value="F:mRNA binding"/>
    <property type="evidence" value="ECO:0007669"/>
    <property type="project" value="TreeGrafter"/>
</dbReference>
<reference evidence="6" key="1">
    <citation type="submission" date="2025-08" db="UniProtKB">
        <authorList>
            <consortium name="RefSeq"/>
        </authorList>
    </citation>
    <scope>IDENTIFICATION</scope>
    <source>
        <tissue evidence="6">Total insect</tissue>
    </source>
</reference>
<feature type="region of interest" description="Disordered" evidence="3">
    <location>
        <begin position="366"/>
        <end position="401"/>
    </location>
</feature>
<feature type="compositionally biased region" description="Low complexity" evidence="3">
    <location>
        <begin position="382"/>
        <end position="391"/>
    </location>
</feature>
<dbReference type="Pfam" id="PF00076">
    <property type="entry name" value="RRM_1"/>
    <property type="match status" value="2"/>
</dbReference>
<evidence type="ECO:0000313" key="5">
    <source>
        <dbReference type="Proteomes" id="UP000515158"/>
    </source>
</evidence>
<feature type="domain" description="RRM" evidence="4">
    <location>
        <begin position="140"/>
        <end position="228"/>
    </location>
</feature>
<dbReference type="OrthoDB" id="639027at2759"/>
<keyword evidence="5" id="KW-1185">Reference proteome</keyword>
<dbReference type="InParanoid" id="A0A6P9A3S1"/>
<dbReference type="PROSITE" id="PS50102">
    <property type="entry name" value="RRM"/>
    <property type="match status" value="2"/>
</dbReference>
<dbReference type="GeneID" id="117651698"/>